<keyword evidence="5" id="KW-1185">Reference proteome</keyword>
<keyword evidence="1 4" id="KW-0808">Transferase</keyword>
<evidence type="ECO:0000313" key="4">
    <source>
        <dbReference type="EMBL" id="AWK85086.1"/>
    </source>
</evidence>
<dbReference type="KEGG" id="azz:DEW08_01820"/>
<dbReference type="PANTHER" id="PTHR43877:SF2">
    <property type="entry name" value="AMINOALKYLPHOSPHONATE N-ACETYLTRANSFERASE-RELATED"/>
    <property type="match status" value="1"/>
</dbReference>
<dbReference type="GO" id="GO:0016747">
    <property type="term" value="F:acyltransferase activity, transferring groups other than amino-acyl groups"/>
    <property type="evidence" value="ECO:0007669"/>
    <property type="project" value="InterPro"/>
</dbReference>
<organism evidence="4 5">
    <name type="scientific">Azospirillum thermophilum</name>
    <dbReference type="NCBI Taxonomy" id="2202148"/>
    <lineage>
        <taxon>Bacteria</taxon>
        <taxon>Pseudomonadati</taxon>
        <taxon>Pseudomonadota</taxon>
        <taxon>Alphaproteobacteria</taxon>
        <taxon>Rhodospirillales</taxon>
        <taxon>Azospirillaceae</taxon>
        <taxon>Azospirillum</taxon>
    </lineage>
</organism>
<dbReference type="Gene3D" id="3.40.630.30">
    <property type="match status" value="1"/>
</dbReference>
<reference evidence="5" key="1">
    <citation type="submission" date="2018-05" db="EMBL/GenBank/DDBJ databases">
        <title>Azospirillum thermophila sp. nov., a novel isolated from hot spring.</title>
        <authorList>
            <person name="Zhao Z."/>
        </authorList>
    </citation>
    <scope>NUCLEOTIDE SEQUENCE [LARGE SCALE GENOMIC DNA]</scope>
    <source>
        <strain evidence="5">CFH 70021</strain>
    </source>
</reference>
<dbReference type="InterPro" id="IPR016181">
    <property type="entry name" value="Acyl_CoA_acyltransferase"/>
</dbReference>
<sequence>MTVAPASLTIAREDPRQPEAGALVAELDEHLRAIYPVTVCHLLDIESLAGPDVRFFVARIDGRAVGCGALRIDPEGYGEVKRMYVRPGARGAGLGRRLLDRLEEEARGLALAALRLETGVAQPEAVALYRKAGFTGRGPYADYPDDPLSIFLEKALVTP</sequence>
<dbReference type="OrthoDB" id="9805924at2"/>
<dbReference type="AlphaFoldDB" id="A0A2S2CKW3"/>
<keyword evidence="2" id="KW-0012">Acyltransferase</keyword>
<dbReference type="EMBL" id="CP029352">
    <property type="protein sequence ID" value="AWK85086.1"/>
    <property type="molecule type" value="Genomic_DNA"/>
</dbReference>
<dbReference type="CDD" id="cd04301">
    <property type="entry name" value="NAT_SF"/>
    <property type="match status" value="1"/>
</dbReference>
<gene>
    <name evidence="4" type="ORF">DEW08_01820</name>
</gene>
<name>A0A2S2CKW3_9PROT</name>
<dbReference type="InterPro" id="IPR000182">
    <property type="entry name" value="GNAT_dom"/>
</dbReference>
<evidence type="ECO:0000256" key="2">
    <source>
        <dbReference type="ARBA" id="ARBA00023315"/>
    </source>
</evidence>
<evidence type="ECO:0000313" key="5">
    <source>
        <dbReference type="Proteomes" id="UP000245629"/>
    </source>
</evidence>
<evidence type="ECO:0000259" key="3">
    <source>
        <dbReference type="PROSITE" id="PS51186"/>
    </source>
</evidence>
<feature type="domain" description="N-acetyltransferase" evidence="3">
    <location>
        <begin position="8"/>
        <end position="157"/>
    </location>
</feature>
<proteinExistence type="predicted"/>
<protein>
    <submittedName>
        <fullName evidence="4">GNAT family N-acetyltransferase</fullName>
    </submittedName>
</protein>
<evidence type="ECO:0000256" key="1">
    <source>
        <dbReference type="ARBA" id="ARBA00022679"/>
    </source>
</evidence>
<dbReference type="InterPro" id="IPR050832">
    <property type="entry name" value="Bact_Acetyltransf"/>
</dbReference>
<dbReference type="PROSITE" id="PS51186">
    <property type="entry name" value="GNAT"/>
    <property type="match status" value="1"/>
</dbReference>
<accession>A0A2S2CKW3</accession>
<dbReference type="Proteomes" id="UP000245629">
    <property type="component" value="Chromosome 1"/>
</dbReference>
<dbReference type="PANTHER" id="PTHR43877">
    <property type="entry name" value="AMINOALKYLPHOSPHONATE N-ACETYLTRANSFERASE-RELATED-RELATED"/>
    <property type="match status" value="1"/>
</dbReference>
<dbReference type="SUPFAM" id="SSF55729">
    <property type="entry name" value="Acyl-CoA N-acyltransferases (Nat)"/>
    <property type="match status" value="1"/>
</dbReference>
<dbReference type="RefSeq" id="WP_109323991.1">
    <property type="nucleotide sequence ID" value="NZ_CP029352.1"/>
</dbReference>
<dbReference type="Pfam" id="PF00583">
    <property type="entry name" value="Acetyltransf_1"/>
    <property type="match status" value="1"/>
</dbReference>